<dbReference type="EMBL" id="CAJJDN010000054">
    <property type="protein sequence ID" value="CAD8089680.1"/>
    <property type="molecule type" value="Genomic_DNA"/>
</dbReference>
<keyword evidence="3" id="KW-1185">Reference proteome</keyword>
<protein>
    <submittedName>
        <fullName evidence="2">Uncharacterized protein</fullName>
    </submittedName>
</protein>
<accession>A0A8S1NA49</accession>
<comment type="caution">
    <text evidence="2">The sequence shown here is derived from an EMBL/GenBank/DDBJ whole genome shotgun (WGS) entry which is preliminary data.</text>
</comment>
<proteinExistence type="predicted"/>
<name>A0A8S1NA49_9CILI</name>
<dbReference type="OrthoDB" id="302283at2759"/>
<dbReference type="Proteomes" id="UP000692954">
    <property type="component" value="Unassembled WGS sequence"/>
</dbReference>
<gene>
    <name evidence="2" type="ORF">PSON_ATCC_30995.1.T0540255</name>
</gene>
<organism evidence="2 3">
    <name type="scientific">Paramecium sonneborni</name>
    <dbReference type="NCBI Taxonomy" id="65129"/>
    <lineage>
        <taxon>Eukaryota</taxon>
        <taxon>Sar</taxon>
        <taxon>Alveolata</taxon>
        <taxon>Ciliophora</taxon>
        <taxon>Intramacronucleata</taxon>
        <taxon>Oligohymenophorea</taxon>
        <taxon>Peniculida</taxon>
        <taxon>Parameciidae</taxon>
        <taxon>Paramecium</taxon>
    </lineage>
</organism>
<feature type="region of interest" description="Disordered" evidence="1">
    <location>
        <begin position="91"/>
        <end position="120"/>
    </location>
</feature>
<dbReference type="AlphaFoldDB" id="A0A8S1NA49"/>
<reference evidence="2" key="1">
    <citation type="submission" date="2021-01" db="EMBL/GenBank/DDBJ databases">
        <authorList>
            <consortium name="Genoscope - CEA"/>
            <person name="William W."/>
        </authorList>
    </citation>
    <scope>NUCLEOTIDE SEQUENCE</scope>
</reference>
<feature type="compositionally biased region" description="Basic and acidic residues" evidence="1">
    <location>
        <begin position="99"/>
        <end position="115"/>
    </location>
</feature>
<evidence type="ECO:0000313" key="2">
    <source>
        <dbReference type="EMBL" id="CAD8089680.1"/>
    </source>
</evidence>
<evidence type="ECO:0000256" key="1">
    <source>
        <dbReference type="SAM" id="MobiDB-lite"/>
    </source>
</evidence>
<sequence length="480" mass="57138">MIEEEPQQSDQTKVLQLIHTNTKITKQQASQMNLMKLVKQCQLQFQIEQNFRECSQYLSELAIIYLKQHQYLKKDIEILQNSLIDQFDEQQQKKQNKKKTIDKDKIKQMKEKDSFDNEPQFSFKENPKNIIAAEKLQLVEQQKSSMNMQQLLKRNNNQQTEYEIDSIVKDLSQIYKCSLSDILNKKKQELRFKRNSNNIDQSKQQLVYNFNNQEQEIKEDDYNLVEEVSQTENPIIEYPEISQKQNTSKIVKKQNKKNYNKDNKEIEKRNRKSKMSLLKKTPELDSKIKEDTDEVFKNNLKTFMRHKEKINELSLEINYLQLEPEFWRHEDELIGLINKISFCQDSHQNRNIQNENNILIFDNLTTDLDHKKVVAQNFGENSQIKQSISEFANLDFSQTPQKLNKKEDNSQIYLNLIEDLHIAYGKNSTLSSNKFFEICEKYQSNKPKAFYDLLILSRVGMVQIKNTQNQQFFSKIQIII</sequence>
<evidence type="ECO:0000313" key="3">
    <source>
        <dbReference type="Proteomes" id="UP000692954"/>
    </source>
</evidence>